<evidence type="ECO:0000313" key="10">
    <source>
        <dbReference type="Proteomes" id="UP000242875"/>
    </source>
</evidence>
<dbReference type="EMBL" id="MVBO01000017">
    <property type="protein sequence ID" value="OZJ05367.1"/>
    <property type="molecule type" value="Genomic_DNA"/>
</dbReference>
<dbReference type="PRINTS" id="PR00385">
    <property type="entry name" value="P450"/>
</dbReference>
<dbReference type="SUPFAM" id="SSF48264">
    <property type="entry name" value="Cytochrome P450"/>
    <property type="match status" value="1"/>
</dbReference>
<dbReference type="GO" id="GO:0000249">
    <property type="term" value="F:C-22 sterol desaturase (NADPH) activity"/>
    <property type="evidence" value="ECO:0007669"/>
    <property type="project" value="UniProtKB-EC"/>
</dbReference>
<dbReference type="GO" id="GO:0005506">
    <property type="term" value="F:iron ion binding"/>
    <property type="evidence" value="ECO:0007669"/>
    <property type="project" value="InterPro"/>
</dbReference>
<dbReference type="GO" id="GO:0006696">
    <property type="term" value="P:ergosterol biosynthetic process"/>
    <property type="evidence" value="ECO:0007669"/>
    <property type="project" value="EnsemblFungi"/>
</dbReference>
<dbReference type="InterPro" id="IPR017972">
    <property type="entry name" value="Cyt_P450_CS"/>
</dbReference>
<dbReference type="InterPro" id="IPR002403">
    <property type="entry name" value="Cyt_P450_E_grp-IV"/>
</dbReference>
<evidence type="ECO:0000256" key="6">
    <source>
        <dbReference type="ARBA" id="ARBA00039038"/>
    </source>
</evidence>
<evidence type="ECO:0000256" key="7">
    <source>
        <dbReference type="PIRSR" id="PIRSR602403-1"/>
    </source>
</evidence>
<protein>
    <recommendedName>
        <fullName evidence="6">sterol 22-desaturase</fullName>
        <ecNumber evidence="6">1.14.19.41</ecNumber>
    </recommendedName>
</protein>
<dbReference type="Pfam" id="PF00067">
    <property type="entry name" value="p450"/>
    <property type="match status" value="1"/>
</dbReference>
<keyword evidence="4 8" id="KW-0560">Oxidoreductase</keyword>
<evidence type="ECO:0000313" key="9">
    <source>
        <dbReference type="EMBL" id="OZJ05367.1"/>
    </source>
</evidence>
<comment type="cofactor">
    <cofactor evidence="1 7">
        <name>heme</name>
        <dbReference type="ChEBI" id="CHEBI:30413"/>
    </cofactor>
</comment>
<dbReference type="GO" id="GO:0020037">
    <property type="term" value="F:heme binding"/>
    <property type="evidence" value="ECO:0007669"/>
    <property type="project" value="InterPro"/>
</dbReference>
<reference evidence="9 10" key="1">
    <citation type="journal article" date="2017" name="Mycologia">
        <title>Bifiguratus adelaidae, gen. et sp. nov., a new member of Mucoromycotina in endophytic and soil-dwelling habitats.</title>
        <authorList>
            <person name="Torres-Cruz T.J."/>
            <person name="Billingsley Tobias T.L."/>
            <person name="Almatruk M."/>
            <person name="Hesse C."/>
            <person name="Kuske C.R."/>
            <person name="Desiro A."/>
            <person name="Benucci G.M."/>
            <person name="Bonito G."/>
            <person name="Stajich J.E."/>
            <person name="Dunlap C."/>
            <person name="Arnold A.E."/>
            <person name="Porras-Alfaro A."/>
        </authorList>
    </citation>
    <scope>NUCLEOTIDE SEQUENCE [LARGE SCALE GENOMIC DNA]</scope>
    <source>
        <strain evidence="9 10">AZ0501</strain>
    </source>
</reference>
<keyword evidence="8" id="KW-0503">Monooxygenase</keyword>
<dbReference type="InterPro" id="IPR001128">
    <property type="entry name" value="Cyt_P450"/>
</dbReference>
<sequence length="516" mass="58662">MAALASQLTAYLSSGERVVSFFKGSLVPKQTISAGAAVCISAALFLAYEQYWYTSKKQHLPGPRWKVPVIGTFLESLNPTFEGYLSKWNSGALSCVSVFHRFIVIASTCELSRKILLNAPQNTEPSVVDSMRKILTPENWIFLHGKAHQDYRRGLNVLFTRRALGIYAPVGGDVYSRHFQEWLALDGKAEPYQLRFRELNMEASLRVFLGYYIPKETAQKISTAYLRVTAALELVNFPIALPFTKVWYAMRAREFIVNCFIDAVKQSRVRMAEGGTPNCMLDAWIESMIEERASGKKIREFADKEIALVILTFLFASQDATTSAVTWAFQLLADHPQVLERIRKEQEEIRGDNLTCNLSYELIEKMQYTRQVVMEVLRLRPPVLMIPYQTTRNWAINDDYVVPKGAMVIPTFYPALHDPEVYLNPDSFDPDRWGPEGDAHNHPKNFLVFGVGPHYCLGKEYAIMHIMGIIAQASVMMDWEHIRTPKSDKITIFATIYPQDGAIMKFRPRGSIQAST</sequence>
<dbReference type="Proteomes" id="UP000242875">
    <property type="component" value="Unassembled WGS sequence"/>
</dbReference>
<gene>
    <name evidence="9" type="ORF">BZG36_01546</name>
</gene>
<dbReference type="EC" id="1.14.19.41" evidence="6"/>
<dbReference type="Gene3D" id="1.10.630.10">
    <property type="entry name" value="Cytochrome P450"/>
    <property type="match status" value="1"/>
</dbReference>
<organism evidence="9 10">
    <name type="scientific">Bifiguratus adelaidae</name>
    <dbReference type="NCBI Taxonomy" id="1938954"/>
    <lineage>
        <taxon>Eukaryota</taxon>
        <taxon>Fungi</taxon>
        <taxon>Fungi incertae sedis</taxon>
        <taxon>Mucoromycota</taxon>
        <taxon>Mucoromycotina</taxon>
        <taxon>Endogonomycetes</taxon>
        <taxon>Endogonales</taxon>
        <taxon>Endogonales incertae sedis</taxon>
        <taxon>Bifiguratus</taxon>
    </lineage>
</organism>
<dbReference type="OrthoDB" id="1372046at2759"/>
<dbReference type="CDD" id="cd11082">
    <property type="entry name" value="CYP61_CYP710"/>
    <property type="match status" value="1"/>
</dbReference>
<dbReference type="PANTHER" id="PTHR24286">
    <property type="entry name" value="CYTOCHROME P450 26"/>
    <property type="match status" value="1"/>
</dbReference>
<dbReference type="PRINTS" id="PR00465">
    <property type="entry name" value="EP450IV"/>
</dbReference>
<dbReference type="GO" id="GO:0004497">
    <property type="term" value="F:monooxygenase activity"/>
    <property type="evidence" value="ECO:0007669"/>
    <property type="project" value="UniProtKB-KW"/>
</dbReference>
<accession>A0A261Y417</accession>
<keyword evidence="10" id="KW-1185">Reference proteome</keyword>
<keyword evidence="3 7" id="KW-0479">Metal-binding</keyword>
<proteinExistence type="inferred from homology"/>
<keyword evidence="5 7" id="KW-0408">Iron</keyword>
<name>A0A261Y417_9FUNG</name>
<dbReference type="InterPro" id="IPR036396">
    <property type="entry name" value="Cyt_P450_sf"/>
</dbReference>
<dbReference type="PROSITE" id="PS00086">
    <property type="entry name" value="CYTOCHROME_P450"/>
    <property type="match status" value="1"/>
</dbReference>
<evidence type="ECO:0000256" key="3">
    <source>
        <dbReference type="ARBA" id="ARBA00022723"/>
    </source>
</evidence>
<evidence type="ECO:0000256" key="5">
    <source>
        <dbReference type="ARBA" id="ARBA00023004"/>
    </source>
</evidence>
<evidence type="ECO:0000256" key="1">
    <source>
        <dbReference type="ARBA" id="ARBA00001971"/>
    </source>
</evidence>
<evidence type="ECO:0000256" key="4">
    <source>
        <dbReference type="ARBA" id="ARBA00023002"/>
    </source>
</evidence>
<keyword evidence="7 8" id="KW-0349">Heme</keyword>
<evidence type="ECO:0000256" key="2">
    <source>
        <dbReference type="ARBA" id="ARBA00010617"/>
    </source>
</evidence>
<dbReference type="PANTHER" id="PTHR24286:SF228">
    <property type="entry name" value="C-22 STEROL DESATURASE ERG5"/>
    <property type="match status" value="1"/>
</dbReference>
<evidence type="ECO:0000256" key="8">
    <source>
        <dbReference type="RuleBase" id="RU000461"/>
    </source>
</evidence>
<comment type="caution">
    <text evidence="9">The sequence shown here is derived from an EMBL/GenBank/DDBJ whole genome shotgun (WGS) entry which is preliminary data.</text>
</comment>
<dbReference type="AlphaFoldDB" id="A0A261Y417"/>
<comment type="similarity">
    <text evidence="2 8">Belongs to the cytochrome P450 family.</text>
</comment>
<dbReference type="FunFam" id="1.10.630.10:FF:000021">
    <property type="entry name" value="Cytochrome P450 61"/>
    <property type="match status" value="1"/>
</dbReference>
<feature type="binding site" description="axial binding residue" evidence="7">
    <location>
        <position position="456"/>
    </location>
    <ligand>
        <name>heme</name>
        <dbReference type="ChEBI" id="CHEBI:30413"/>
    </ligand>
    <ligandPart>
        <name>Fe</name>
        <dbReference type="ChEBI" id="CHEBI:18248"/>
    </ligandPart>
</feature>